<comment type="caution">
    <text evidence="3">The sequence shown here is derived from an EMBL/GenBank/DDBJ whole genome shotgun (WGS) entry which is preliminary data.</text>
</comment>
<feature type="compositionally biased region" description="Low complexity" evidence="1">
    <location>
        <begin position="22"/>
        <end position="41"/>
    </location>
</feature>
<evidence type="ECO:0000313" key="4">
    <source>
        <dbReference type="Proteomes" id="UP001174691"/>
    </source>
</evidence>
<feature type="domain" description="PD-(D/E)XK nuclease-like" evidence="2">
    <location>
        <begin position="114"/>
        <end position="388"/>
    </location>
</feature>
<feature type="region of interest" description="Disordered" evidence="1">
    <location>
        <begin position="1"/>
        <end position="49"/>
    </location>
</feature>
<dbReference type="EMBL" id="JANBVN010000026">
    <property type="protein sequence ID" value="KAJ9161174.1"/>
    <property type="molecule type" value="Genomic_DNA"/>
</dbReference>
<reference evidence="3" key="1">
    <citation type="submission" date="2022-07" db="EMBL/GenBank/DDBJ databases">
        <title>Fungi with potential for degradation of polypropylene.</title>
        <authorList>
            <person name="Gostincar C."/>
        </authorList>
    </citation>
    <scope>NUCLEOTIDE SEQUENCE</scope>
    <source>
        <strain evidence="3">EXF-13287</strain>
    </source>
</reference>
<keyword evidence="4" id="KW-1185">Reference proteome</keyword>
<protein>
    <recommendedName>
        <fullName evidence="2">PD-(D/E)XK nuclease-like domain-containing protein</fullName>
    </recommendedName>
</protein>
<dbReference type="AlphaFoldDB" id="A0AA38RW84"/>
<dbReference type="Proteomes" id="UP001174691">
    <property type="component" value="Unassembled WGS sequence"/>
</dbReference>
<evidence type="ECO:0000313" key="3">
    <source>
        <dbReference type="EMBL" id="KAJ9161174.1"/>
    </source>
</evidence>
<dbReference type="InterPro" id="IPR046797">
    <property type="entry name" value="PDDEXK_12"/>
</dbReference>
<gene>
    <name evidence="3" type="ORF">NKR19_g2543</name>
</gene>
<sequence length="406" mass="45181">MPSRTAPPLGAIVVGQPRPFSDTDTSSRSSGRSSNRSGRCSPTKKERRLRQTSDFPLNRILLTDSAAPVHLLPDHVVALIQELGAIGSGDVGVIPDVFRATMRGERSRLNPLKDHWFVTKDGPDEELQYRNRRLRAIWKSSVECTTMLEHEAGWNDSVHGPLLDEALRDVLNVHRRNITLATINPEYRDADIELTGSRVDYGLFLTLEDSISSSLAGAQGDFPFVHMSMPDPTQTPLAVSIETKSLNGRAAEGPTQLATWARAQFRHLNMISLPRRLRLPAVEEMPIQDSRPLDSSELQPTPATSAGLAQTTREFNLMQAAVSAGYSRELPVLPLAFVFGNEWRVSFAQRVRGETLIWQDVVLGNTNTLEGCYFVLAGIQKLAVWAETYLGQWWRNLYAFHGEGGW</sequence>
<name>A0AA38RW84_9PEZI</name>
<accession>A0AA38RW84</accession>
<evidence type="ECO:0000259" key="2">
    <source>
        <dbReference type="Pfam" id="PF20516"/>
    </source>
</evidence>
<proteinExistence type="predicted"/>
<dbReference type="Pfam" id="PF20516">
    <property type="entry name" value="PDDEXK_12"/>
    <property type="match status" value="1"/>
</dbReference>
<evidence type="ECO:0000256" key="1">
    <source>
        <dbReference type="SAM" id="MobiDB-lite"/>
    </source>
</evidence>
<organism evidence="3 4">
    <name type="scientific">Coniochaeta hoffmannii</name>
    <dbReference type="NCBI Taxonomy" id="91930"/>
    <lineage>
        <taxon>Eukaryota</taxon>
        <taxon>Fungi</taxon>
        <taxon>Dikarya</taxon>
        <taxon>Ascomycota</taxon>
        <taxon>Pezizomycotina</taxon>
        <taxon>Sordariomycetes</taxon>
        <taxon>Sordariomycetidae</taxon>
        <taxon>Coniochaetales</taxon>
        <taxon>Coniochaetaceae</taxon>
        <taxon>Coniochaeta</taxon>
    </lineage>
</organism>